<dbReference type="SMART" id="SM00552">
    <property type="entry name" value="ADEAMc"/>
    <property type="match status" value="1"/>
</dbReference>
<dbReference type="GO" id="GO:0008251">
    <property type="term" value="F:tRNA-specific adenosine deaminase activity"/>
    <property type="evidence" value="ECO:0007669"/>
    <property type="project" value="TreeGrafter"/>
</dbReference>
<dbReference type="GO" id="GO:0003726">
    <property type="term" value="F:double-stranded RNA adenosine deaminase activity"/>
    <property type="evidence" value="ECO:0007669"/>
    <property type="project" value="TreeGrafter"/>
</dbReference>
<evidence type="ECO:0000259" key="1">
    <source>
        <dbReference type="PROSITE" id="PS50141"/>
    </source>
</evidence>
<dbReference type="PANTHER" id="PTHR10910">
    <property type="entry name" value="EUKARYOTE SPECIFIC DSRNA BINDING PROTEIN"/>
    <property type="match status" value="1"/>
</dbReference>
<reference evidence="2 3" key="1">
    <citation type="submission" date="2020-03" db="EMBL/GenBank/DDBJ databases">
        <title>Dissostichus mawsoni Genome sequencing and assembly.</title>
        <authorList>
            <person name="Park H."/>
        </authorList>
    </citation>
    <scope>NUCLEOTIDE SEQUENCE [LARGE SCALE GENOMIC DNA]</scope>
    <source>
        <strain evidence="2">DM0001</strain>
        <tissue evidence="2">Muscle</tissue>
    </source>
</reference>
<dbReference type="PANTHER" id="PTHR10910:SF106">
    <property type="entry name" value="ADENOSINE DEAMINASE DOMAIN-CONTAINING PROTEIN 2"/>
    <property type="match status" value="1"/>
</dbReference>
<dbReference type="GO" id="GO:0006396">
    <property type="term" value="P:RNA processing"/>
    <property type="evidence" value="ECO:0007669"/>
    <property type="project" value="InterPro"/>
</dbReference>
<dbReference type="GO" id="GO:0006382">
    <property type="term" value="P:adenosine to inosine editing"/>
    <property type="evidence" value="ECO:0007669"/>
    <property type="project" value="TreeGrafter"/>
</dbReference>
<evidence type="ECO:0000313" key="3">
    <source>
        <dbReference type="Proteomes" id="UP000518266"/>
    </source>
</evidence>
<dbReference type="GO" id="GO:0005730">
    <property type="term" value="C:nucleolus"/>
    <property type="evidence" value="ECO:0007669"/>
    <property type="project" value="TreeGrafter"/>
</dbReference>
<dbReference type="InterPro" id="IPR002466">
    <property type="entry name" value="A_deamin"/>
</dbReference>
<name>A0A7J5XVB5_DISMA</name>
<dbReference type="GO" id="GO:0003725">
    <property type="term" value="F:double-stranded RNA binding"/>
    <property type="evidence" value="ECO:0007669"/>
    <property type="project" value="TreeGrafter"/>
</dbReference>
<protein>
    <recommendedName>
        <fullName evidence="1">A to I editase domain-containing protein</fullName>
    </recommendedName>
</protein>
<proteinExistence type="predicted"/>
<accession>A0A7J5XVB5</accession>
<keyword evidence="3" id="KW-1185">Reference proteome</keyword>
<organism evidence="2 3">
    <name type="scientific">Dissostichus mawsoni</name>
    <name type="common">Antarctic cod</name>
    <dbReference type="NCBI Taxonomy" id="36200"/>
    <lineage>
        <taxon>Eukaryota</taxon>
        <taxon>Metazoa</taxon>
        <taxon>Chordata</taxon>
        <taxon>Craniata</taxon>
        <taxon>Vertebrata</taxon>
        <taxon>Euteleostomi</taxon>
        <taxon>Actinopterygii</taxon>
        <taxon>Neopterygii</taxon>
        <taxon>Teleostei</taxon>
        <taxon>Neoteleostei</taxon>
        <taxon>Acanthomorphata</taxon>
        <taxon>Eupercaria</taxon>
        <taxon>Perciformes</taxon>
        <taxon>Notothenioidei</taxon>
        <taxon>Nototheniidae</taxon>
        <taxon>Dissostichus</taxon>
    </lineage>
</organism>
<dbReference type="EMBL" id="JAAKFY010000020">
    <property type="protein sequence ID" value="KAF3841064.1"/>
    <property type="molecule type" value="Genomic_DNA"/>
</dbReference>
<dbReference type="Proteomes" id="UP000518266">
    <property type="component" value="Unassembled WGS sequence"/>
</dbReference>
<dbReference type="Pfam" id="PF02137">
    <property type="entry name" value="A_deamin"/>
    <property type="match status" value="1"/>
</dbReference>
<gene>
    <name evidence="2" type="ORF">F7725_006926</name>
</gene>
<feature type="domain" description="A to I editase" evidence="1">
    <location>
        <begin position="384"/>
        <end position="697"/>
    </location>
</feature>
<dbReference type="GO" id="GO:0005737">
    <property type="term" value="C:cytoplasm"/>
    <property type="evidence" value="ECO:0007669"/>
    <property type="project" value="TreeGrafter"/>
</dbReference>
<dbReference type="PROSITE" id="PS50141">
    <property type="entry name" value="A_DEAMIN_EDITASE"/>
    <property type="match status" value="1"/>
</dbReference>
<dbReference type="AlphaFoldDB" id="A0A7J5XVB5"/>
<sequence>MESMLSTKPSMEQVFLCMFRIKCGEKISMCLVKTMSARVEKLKGMAQYILRNKKLPAVLPQHLRLPSVEVQYSRHLIPEEMMCQHCPGNVPLSDPVLITHKAKILTKSRIMFLPTVNLAINLGATVDLCAQLPEGIIRRILRFVVLEDGDPAICTLALTCKNLNYIVSQGSFQKEAHFNWLDSCFISMADQDALKYSPRRVLLFSFLSLQRLRIPLVQLTEEGPFYSDTAGLRKDLPASFDQVKEALLYEEGDGPKNTKTTVPKLNNKLPFGNILSGDEDEYSDDEHAALSLRGLSPVECLYSDEEVILDQIKDPNPDESTRTEVWKTDLHKNHMAALSSEMFDNLLKMCPDFHGCKSHMAAFVLIREVLDTAGRPCEHYTLVALGAGRSSCSKWLCYNGTMVHDCHAIIIARRALKRFLFKQLLLFFDADPKAKENCVLERSVDGYQLQLKSNTSLHLYINQCPEGAAKNLYFKGPSNENWTSMKLQYHSKGLLAPVAYLDPSHWGAKVCCMSGSDKLCSWTVTGVQGAQLSHFLQPVYITSTVLGGQKFFYEEVSNITNMRLGDGWEDILPSSYKKKHNIFFLCGDYVGPAVISPKHDSLSVNWCLGDKDVEVLDSSDGRIVDGSPSVSGPDFSSRLCKRALYHYFLRAAEISGKSYLLNLPYHSVKMEAVAYQTVKDLVKERFLSNHAGPWNSKMLVDCFSQVIPPARCWVLPPGGGQSSRIRGALLGRRESQGIHEKACKDEFLWLESEDAEVLSVELDLTESTDGTAAFGGFDLGLAVTPTDPELL</sequence>
<dbReference type="CDD" id="cd09917">
    <property type="entry name" value="F-box_SF"/>
    <property type="match status" value="1"/>
</dbReference>
<dbReference type="OrthoDB" id="10268011at2759"/>
<evidence type="ECO:0000313" key="2">
    <source>
        <dbReference type="EMBL" id="KAF3841064.1"/>
    </source>
</evidence>
<comment type="caution">
    <text evidence="2">The sequence shown here is derived from an EMBL/GenBank/DDBJ whole genome shotgun (WGS) entry which is preliminary data.</text>
</comment>